<accession>A0A9Q0U9T2</accession>
<reference evidence="1" key="1">
    <citation type="submission" date="2022-11" db="EMBL/GenBank/DDBJ databases">
        <authorList>
            <person name="Hyden B.L."/>
            <person name="Feng K."/>
            <person name="Yates T."/>
            <person name="Jawdy S."/>
            <person name="Smart L.B."/>
            <person name="Muchero W."/>
        </authorList>
    </citation>
    <scope>NUCLEOTIDE SEQUENCE</scope>
    <source>
        <tissue evidence="1">Shoot tip</tissue>
    </source>
</reference>
<dbReference type="Proteomes" id="UP001151532">
    <property type="component" value="Chromosome 8"/>
</dbReference>
<protein>
    <submittedName>
        <fullName evidence="1">Uncharacterized protein</fullName>
    </submittedName>
</protein>
<reference evidence="1" key="2">
    <citation type="journal article" date="2023" name="Int. J. Mol. Sci.">
        <title>De Novo Assembly and Annotation of 11 Diverse Shrub Willow (Salix) Genomes Reveals Novel Gene Organization in Sex-Linked Regions.</title>
        <authorList>
            <person name="Hyden B."/>
            <person name="Feng K."/>
            <person name="Yates T.B."/>
            <person name="Jawdy S."/>
            <person name="Cereghino C."/>
            <person name="Smart L.B."/>
            <person name="Muchero W."/>
        </authorList>
    </citation>
    <scope>NUCLEOTIDE SEQUENCE</scope>
    <source>
        <tissue evidence="1">Shoot tip</tissue>
    </source>
</reference>
<comment type="caution">
    <text evidence="1">The sequence shown here is derived from an EMBL/GenBank/DDBJ whole genome shotgun (WGS) entry which is preliminary data.</text>
</comment>
<name>A0A9Q0U9T2_SALPP</name>
<proteinExistence type="predicted"/>
<organism evidence="1 2">
    <name type="scientific">Salix purpurea</name>
    <name type="common">Purple osier willow</name>
    <dbReference type="NCBI Taxonomy" id="77065"/>
    <lineage>
        <taxon>Eukaryota</taxon>
        <taxon>Viridiplantae</taxon>
        <taxon>Streptophyta</taxon>
        <taxon>Embryophyta</taxon>
        <taxon>Tracheophyta</taxon>
        <taxon>Spermatophyta</taxon>
        <taxon>Magnoliopsida</taxon>
        <taxon>eudicotyledons</taxon>
        <taxon>Gunneridae</taxon>
        <taxon>Pentapetalae</taxon>
        <taxon>rosids</taxon>
        <taxon>fabids</taxon>
        <taxon>Malpighiales</taxon>
        <taxon>Salicaceae</taxon>
        <taxon>Saliceae</taxon>
        <taxon>Salix</taxon>
    </lineage>
</organism>
<dbReference type="EMBL" id="JAPFFK010000013">
    <property type="protein sequence ID" value="KAJ6725988.1"/>
    <property type="molecule type" value="Genomic_DNA"/>
</dbReference>
<keyword evidence="2" id="KW-1185">Reference proteome</keyword>
<evidence type="ECO:0000313" key="1">
    <source>
        <dbReference type="EMBL" id="KAJ6725988.1"/>
    </source>
</evidence>
<evidence type="ECO:0000313" key="2">
    <source>
        <dbReference type="Proteomes" id="UP001151532"/>
    </source>
</evidence>
<gene>
    <name evidence="1" type="ORF">OIU79_004196</name>
</gene>
<sequence>MSARIGSKLSPGSVHFGAMEMSARIGSKLSPETRRFRHSDFATKESGGEQHQYNPTGVPLIAGRCRRACALGDE</sequence>
<dbReference type="AlphaFoldDB" id="A0A9Q0U9T2"/>